<evidence type="ECO:0000313" key="2">
    <source>
        <dbReference type="EMBL" id="QOY34955.1"/>
    </source>
</evidence>
<evidence type="ECO:0000313" key="1">
    <source>
        <dbReference type="EMBL" id="OIJ04783.1"/>
    </source>
</evidence>
<dbReference type="KEGG" id="aia:AWH56_019895"/>
<reference evidence="2 3" key="2">
    <citation type="journal article" date="2017" name="Genome Announc.">
        <title>Draft Genome Sequences of Four Alkaliphilic Bacteria Belonging to the Anaerobacillus Genus.</title>
        <authorList>
            <person name="Bassil N.M."/>
            <person name="Lloyd J.R."/>
        </authorList>
    </citation>
    <scope>NUCLEOTIDE SEQUENCE [LARGE SCALE GENOMIC DNA]</scope>
    <source>
        <strain evidence="2 3">NB2006</strain>
    </source>
</reference>
<sequence length="89" mass="10533">MYSYPYRYIPNYYQPPPISYYPYPNPYAFDPYKVELPKVSDPFQRCRKKCLSLGYRPGSFGWQYCMQGCSGLLGSLLDDPQFVEDMLEE</sequence>
<dbReference type="Proteomes" id="UP000180175">
    <property type="component" value="Chromosome"/>
</dbReference>
<reference evidence="2" key="4">
    <citation type="submission" date="2020-10" db="EMBL/GenBank/DDBJ databases">
        <authorList>
            <person name="Bassil N.M."/>
            <person name="Lloyd J.R."/>
        </authorList>
    </citation>
    <scope>NUCLEOTIDE SEQUENCE</scope>
    <source>
        <strain evidence="2">NB2006</strain>
    </source>
</reference>
<protein>
    <submittedName>
        <fullName evidence="1">Uncharacterized protein</fullName>
    </submittedName>
</protein>
<dbReference type="AlphaFoldDB" id="A0A1S2KYL0"/>
<dbReference type="OrthoDB" id="2974041at2"/>
<dbReference type="EMBL" id="CP063356">
    <property type="protein sequence ID" value="QOY34955.1"/>
    <property type="molecule type" value="Genomic_DNA"/>
</dbReference>
<evidence type="ECO:0000313" key="3">
    <source>
        <dbReference type="Proteomes" id="UP000180175"/>
    </source>
</evidence>
<gene>
    <name evidence="2" type="ORF">AWH56_019895</name>
    <name evidence="1" type="ORF">AWH56_22700</name>
</gene>
<reference evidence="2 3" key="3">
    <citation type="journal article" date="2019" name="Int. J. Syst. Evol. Microbiol.">
        <title>Anaerobacillus isosaccharinicus sp. nov., an alkaliphilic bacterium which degrades isosaccharinic acid.</title>
        <authorList>
            <person name="Bassil N.M."/>
            <person name="Lloyd J.R."/>
        </authorList>
    </citation>
    <scope>NUCLEOTIDE SEQUENCE [LARGE SCALE GENOMIC DNA]</scope>
    <source>
        <strain evidence="2 3">NB2006</strain>
    </source>
</reference>
<name>A0A1S2KYL0_9BACI</name>
<reference evidence="1 3" key="1">
    <citation type="submission" date="2016-10" db="EMBL/GenBank/DDBJ databases">
        <title>Draft genome sequences of four alkaliphilic bacteria belonging to the Anaerobacillus genus.</title>
        <authorList>
            <person name="Bassil N.M."/>
            <person name="Lloyd J.R."/>
        </authorList>
    </citation>
    <scope>NUCLEOTIDE SEQUENCE [LARGE SCALE GENOMIC DNA]</scope>
    <source>
        <strain evidence="1 3">NB2006</strain>
    </source>
</reference>
<organism evidence="1 3">
    <name type="scientific">Anaerobacillus isosaccharinicus</name>
    <dbReference type="NCBI Taxonomy" id="1532552"/>
    <lineage>
        <taxon>Bacteria</taxon>
        <taxon>Bacillati</taxon>
        <taxon>Bacillota</taxon>
        <taxon>Bacilli</taxon>
        <taxon>Bacillales</taxon>
        <taxon>Bacillaceae</taxon>
        <taxon>Anaerobacillus</taxon>
    </lineage>
</organism>
<dbReference type="EMBL" id="LQXD01000197">
    <property type="protein sequence ID" value="OIJ04783.1"/>
    <property type="molecule type" value="Genomic_DNA"/>
</dbReference>
<proteinExistence type="predicted"/>
<accession>A0A1S2KYL0</accession>
<keyword evidence="3" id="KW-1185">Reference proteome</keyword>
<dbReference type="RefSeq" id="WP_071319200.1">
    <property type="nucleotide sequence ID" value="NZ_CP063356.2"/>
</dbReference>